<feature type="domain" description="Type II methyltransferase M.TaqI-like" evidence="1">
    <location>
        <begin position="180"/>
        <end position="372"/>
    </location>
</feature>
<organism evidence="2 3">
    <name type="scientific">Veillonella rogosae JCM 15642</name>
    <dbReference type="NCBI Taxonomy" id="1298595"/>
    <lineage>
        <taxon>Bacteria</taxon>
        <taxon>Bacillati</taxon>
        <taxon>Bacillota</taxon>
        <taxon>Negativicutes</taxon>
        <taxon>Veillonellales</taxon>
        <taxon>Veillonellaceae</taxon>
        <taxon>Veillonella</taxon>
    </lineage>
</organism>
<evidence type="ECO:0000313" key="2">
    <source>
        <dbReference type="EMBL" id="PQL10495.1"/>
    </source>
</evidence>
<dbReference type="PROSITE" id="PS00092">
    <property type="entry name" value="N6_MTASE"/>
    <property type="match status" value="1"/>
</dbReference>
<dbReference type="PRINTS" id="PR00507">
    <property type="entry name" value="N12N6MTFRASE"/>
</dbReference>
<proteinExistence type="predicted"/>
<keyword evidence="2" id="KW-0255">Endonuclease</keyword>
<keyword evidence="2" id="KW-0378">Hydrolase</keyword>
<dbReference type="Gene3D" id="3.40.50.150">
    <property type="entry name" value="Vaccinia Virus protein VP39"/>
    <property type="match status" value="1"/>
</dbReference>
<keyword evidence="3" id="KW-1185">Reference proteome</keyword>
<dbReference type="EMBL" id="PPCX01000015">
    <property type="protein sequence ID" value="PQL10495.1"/>
    <property type="molecule type" value="Genomic_DNA"/>
</dbReference>
<dbReference type="Pfam" id="PF07669">
    <property type="entry name" value="Eco57I"/>
    <property type="match status" value="1"/>
</dbReference>
<gene>
    <name evidence="2" type="ORF">VRHSUH09_10290</name>
</gene>
<dbReference type="InterPro" id="IPR029063">
    <property type="entry name" value="SAM-dependent_MTases_sf"/>
</dbReference>
<dbReference type="RefSeq" id="WP_105082121.1">
    <property type="nucleotide sequence ID" value="NZ_PPCX01000015.1"/>
</dbReference>
<evidence type="ECO:0000313" key="3">
    <source>
        <dbReference type="Proteomes" id="UP000238774"/>
    </source>
</evidence>
<dbReference type="Proteomes" id="UP000238774">
    <property type="component" value="Unassembled WGS sequence"/>
</dbReference>
<keyword evidence="2" id="KW-0540">Nuclease</keyword>
<name>A0ABX5BXK8_9FIRM</name>
<dbReference type="InterPro" id="IPR002052">
    <property type="entry name" value="DNA_methylase_N6_adenine_CS"/>
</dbReference>
<dbReference type="SUPFAM" id="SSF53335">
    <property type="entry name" value="S-adenosyl-L-methionine-dependent methyltransferases"/>
    <property type="match status" value="1"/>
</dbReference>
<accession>A0ABX5BXK8</accession>
<evidence type="ECO:0000259" key="1">
    <source>
        <dbReference type="Pfam" id="PF07669"/>
    </source>
</evidence>
<sequence length="633" mass="72456">MQLLTVDISEEGIANDSGTLLTILLKDRTTNKNIVWASPSYEGMGKPFCADQPIKKNLIIGSYDSIIQPRVEKNKRNQELRTRKRGEVFTPPWLVDKQVSIVMNEIGDISFESFIALRWLELACGESPYIVTRYDSVSGDIIPVDKRAGFLDRKLQRIAEEGTTEKEFIKWSKIAYESSYGYELQGDSLLLARENLLLSFCEHYDYKFGKLPTMKVIKQIATIISYNIFQMNGLTKQTPYSDNLTESVQLNLFDEVNNQEEKGDKFTLVKDWQNKVLVSMDAISKGDEIMKFDVVIGNPPYQEEAQGTSTKDMPIYHKFIDSAIEVGEKACLITPARFLFNAGGTPKKWNREILKNPHVKVPYYEQNSDKVFPNTDIKGGIAITIFDKHKDYGAIETFTSFEELNSIMKKVNVASELSLAEIVTNRGAYRYSDLIYNDYPDAMKRVSDRRLASNAFIKLRELFYNHIPNDGNEYIKILGRFDNERVYKWFRKDYINNPINLEKYKIIIPKANGSGAIGEVLSTPLIGEPLIGEPLIGYTETFIAIGAFITEFEAKACLKYIKGKFSRAMLGILKITQDNTKETWRKVPIQDFTPSSDIDWSESIEDIDQQLYKKYNLSQDEIDFIESKVRAMD</sequence>
<comment type="caution">
    <text evidence="2">The sequence shown here is derived from an EMBL/GenBank/DDBJ whole genome shotgun (WGS) entry which is preliminary data.</text>
</comment>
<dbReference type="InterPro" id="IPR011639">
    <property type="entry name" value="MethylTrfase_TaqI-like_dom"/>
</dbReference>
<reference evidence="2 3" key="1">
    <citation type="submission" date="2018-01" db="EMBL/GenBank/DDBJ databases">
        <title>Draft genome sequences of clinical isolates and type strains of oral Veillonella including Veillonella infantum sp., nov.</title>
        <authorList>
            <person name="Mashima I."/>
            <person name="Liao Y.-C."/>
            <person name="Sabharwal A."/>
            <person name="Haase E.M."/>
            <person name="Nakazawa F."/>
            <person name="Scannapieco F.A."/>
        </authorList>
    </citation>
    <scope>NUCLEOTIDE SEQUENCE [LARGE SCALE GENOMIC DNA]</scope>
    <source>
        <strain evidence="2 3">JCM 15642</strain>
    </source>
</reference>
<dbReference type="GO" id="GO:0004519">
    <property type="term" value="F:endonuclease activity"/>
    <property type="evidence" value="ECO:0007669"/>
    <property type="project" value="UniProtKB-KW"/>
</dbReference>
<protein>
    <submittedName>
        <fullName evidence="2">Restriction endonuclease</fullName>
    </submittedName>
</protein>